<dbReference type="Proteomes" id="UP001224516">
    <property type="component" value="Unassembled WGS sequence"/>
</dbReference>
<dbReference type="SUPFAM" id="SSF55729">
    <property type="entry name" value="Acyl-CoA N-acyltransferases (Nat)"/>
    <property type="match status" value="1"/>
</dbReference>
<evidence type="ECO:0008006" key="3">
    <source>
        <dbReference type="Google" id="ProtNLM"/>
    </source>
</evidence>
<proteinExistence type="predicted"/>
<accession>A0ABU8UZJ3</accession>
<sequence>MIDCNTLPTPLPHLIADPAERGEAYAYLDELVQRRSGCDRLRIRQIAGEGPMLQLADARLRLYSQRKLYYQSLFGDGKGSDDIDGRSYLFATYLDDEIVATQRVTPFPFEANRYVDDASLRRFIGDDYARHYVEFSRLIVDKTCPVRGVMEAMISTAGVLVALHTRYKHCVTVVKPRLQSRYTDFSLAEDMIVFKIPERGDHDYALFKATLADSMRNFYRLDCPPEAIANLDDMRRHLTVNAATEAA</sequence>
<dbReference type="EMBL" id="JAVFJF020000009">
    <property type="protein sequence ID" value="MEJ8674331.1"/>
    <property type="molecule type" value="Genomic_DNA"/>
</dbReference>
<organism evidence="1 2">
    <name type="scientific">Chromobacterium amazonense</name>
    <dbReference type="NCBI Taxonomy" id="1382803"/>
    <lineage>
        <taxon>Bacteria</taxon>
        <taxon>Pseudomonadati</taxon>
        <taxon>Pseudomonadota</taxon>
        <taxon>Betaproteobacteria</taxon>
        <taxon>Neisseriales</taxon>
        <taxon>Chromobacteriaceae</taxon>
        <taxon>Chromobacterium</taxon>
    </lineage>
</organism>
<dbReference type="RefSeq" id="WP_307910934.1">
    <property type="nucleotide sequence ID" value="NZ_JAVFJF020000009.1"/>
</dbReference>
<dbReference type="Gene3D" id="3.40.630.30">
    <property type="match status" value="1"/>
</dbReference>
<comment type="caution">
    <text evidence="1">The sequence shown here is derived from an EMBL/GenBank/DDBJ whole genome shotgun (WGS) entry which is preliminary data.</text>
</comment>
<name>A0ABU8UZJ3_9NEIS</name>
<keyword evidence="2" id="KW-1185">Reference proteome</keyword>
<dbReference type="InterPro" id="IPR016181">
    <property type="entry name" value="Acyl_CoA_acyltransferase"/>
</dbReference>
<evidence type="ECO:0000313" key="2">
    <source>
        <dbReference type="Proteomes" id="UP001224516"/>
    </source>
</evidence>
<protein>
    <recommendedName>
        <fullName evidence="3">GNAT family N-acetyltransferase</fullName>
    </recommendedName>
</protein>
<evidence type="ECO:0000313" key="1">
    <source>
        <dbReference type="EMBL" id="MEJ8674331.1"/>
    </source>
</evidence>
<gene>
    <name evidence="1" type="ORF">QCL97_006305</name>
</gene>
<reference evidence="1 2" key="1">
    <citation type="submission" date="2023-12" db="EMBL/GenBank/DDBJ databases">
        <title>Evaluation and characterization of a potential secondary metabolite violacein from indigenous Chromobacterium amazonense SAM215.</title>
        <authorList>
            <person name="Tarafdar M.R."/>
            <person name="Abedin S.M."/>
            <person name="Atiqua A."/>
            <person name="Saha A."/>
            <person name="Khan S.N."/>
        </authorList>
    </citation>
    <scope>NUCLEOTIDE SEQUENCE [LARGE SCALE GENOMIC DNA]</scope>
    <source>
        <strain evidence="1 2">SAM215</strain>
    </source>
</reference>